<evidence type="ECO:0000313" key="1">
    <source>
        <dbReference type="EMBL" id="BBO23415.1"/>
    </source>
</evidence>
<evidence type="ECO:0008006" key="3">
    <source>
        <dbReference type="Google" id="ProtNLM"/>
    </source>
</evidence>
<dbReference type="AlphaFoldDB" id="A0A809RG31"/>
<organism evidence="1 2">
    <name type="scientific">Candidatus Nitrosymbiomonas proteolyticus</name>
    <dbReference type="NCBI Taxonomy" id="2608984"/>
    <lineage>
        <taxon>Bacteria</taxon>
        <taxon>Bacillati</taxon>
        <taxon>Armatimonadota</taxon>
        <taxon>Armatimonadota incertae sedis</taxon>
        <taxon>Candidatus Nitrosymbiomonas</taxon>
    </lineage>
</organism>
<accession>A0A809RG31</accession>
<evidence type="ECO:0000313" key="2">
    <source>
        <dbReference type="Proteomes" id="UP000662873"/>
    </source>
</evidence>
<sequence>MRSQGTLDLNEALQHPGRKIRFDVNSRLGPDSDVELIDSVQGGLEAVSTGNLLLLSGEFTAGVIVPCARCGSPLEAPVSFEIDEQFAVEGVAACYGTGDQARVVADEPFPLFEGNSLILDALLRQSLIVSLPIQPLCKFGWDLPCPNDTAPHQLGGDVPGRTEFEKLKNLIEPTEDERH</sequence>
<name>A0A809RG31_9BACT</name>
<dbReference type="InterPro" id="IPR003772">
    <property type="entry name" value="YceD"/>
</dbReference>
<dbReference type="Pfam" id="PF02620">
    <property type="entry name" value="YceD"/>
    <property type="match status" value="1"/>
</dbReference>
<protein>
    <recommendedName>
        <fullName evidence="3">DUF177 domain-containing protein</fullName>
    </recommendedName>
</protein>
<dbReference type="Proteomes" id="UP000662873">
    <property type="component" value="Chromosome"/>
</dbReference>
<reference evidence="1" key="1">
    <citation type="journal article" name="DNA Res.">
        <title>The physiological potential of anammox bacteria as revealed by their core genome structure.</title>
        <authorList>
            <person name="Okubo T."/>
            <person name="Toyoda A."/>
            <person name="Fukuhara K."/>
            <person name="Uchiyama I."/>
            <person name="Harigaya Y."/>
            <person name="Kuroiwa M."/>
            <person name="Suzuki T."/>
            <person name="Murakami Y."/>
            <person name="Suwa Y."/>
            <person name="Takami H."/>
        </authorList>
    </citation>
    <scope>NUCLEOTIDE SEQUENCE</scope>
    <source>
        <strain evidence="1">317325-2</strain>
    </source>
</reference>
<dbReference type="EMBL" id="AP021858">
    <property type="protein sequence ID" value="BBO23415.1"/>
    <property type="molecule type" value="Genomic_DNA"/>
</dbReference>
<proteinExistence type="predicted"/>
<gene>
    <name evidence="1" type="ORF">NPRO_10100</name>
</gene>
<dbReference type="KEGG" id="npy:NPRO_10100"/>